<sequence>MCASLANREYLWYRCHSNLGSLKTSTNPGKLSHPASGCQHTKKSININSIQPPTTSTAESKLEFTIFDSLL</sequence>
<protein>
    <submittedName>
        <fullName evidence="1">Uncharacterized protein</fullName>
    </submittedName>
</protein>
<comment type="caution">
    <text evidence="1">The sequence shown here is derived from an EMBL/GenBank/DDBJ whole genome shotgun (WGS) entry which is preliminary data.</text>
</comment>
<name>A0A8H7Z1F0_AJECA</name>
<reference evidence="1 2" key="1">
    <citation type="submission" date="2021-01" db="EMBL/GenBank/DDBJ databases">
        <title>Chromosome-level genome assembly of a human fungal pathogen reveals clustering of transcriptionally co-regulated genes.</title>
        <authorList>
            <person name="Voorhies M."/>
            <person name="Cohen S."/>
            <person name="Shea T.P."/>
            <person name="Petrus S."/>
            <person name="Munoz J.F."/>
            <person name="Poplawski S."/>
            <person name="Goldman W.E."/>
            <person name="Michael T."/>
            <person name="Cuomo C.A."/>
            <person name="Sil A."/>
            <person name="Beyhan S."/>
        </authorList>
    </citation>
    <scope>NUCLEOTIDE SEQUENCE [LARGE SCALE GENOMIC DNA]</scope>
    <source>
        <strain evidence="1 2">G184AR</strain>
    </source>
</reference>
<dbReference type="Proteomes" id="UP000670092">
    <property type="component" value="Unassembled WGS sequence"/>
</dbReference>
<dbReference type="VEuPathDB" id="FungiDB:I7I52_09615"/>
<proteinExistence type="predicted"/>
<dbReference type="AlphaFoldDB" id="A0A8H7Z1F0"/>
<gene>
    <name evidence="1" type="ORF">I7I52_09615</name>
</gene>
<organism evidence="1 2">
    <name type="scientific">Ajellomyces capsulatus</name>
    <name type="common">Darling's disease fungus</name>
    <name type="synonym">Histoplasma capsulatum</name>
    <dbReference type="NCBI Taxonomy" id="5037"/>
    <lineage>
        <taxon>Eukaryota</taxon>
        <taxon>Fungi</taxon>
        <taxon>Dikarya</taxon>
        <taxon>Ascomycota</taxon>
        <taxon>Pezizomycotina</taxon>
        <taxon>Eurotiomycetes</taxon>
        <taxon>Eurotiomycetidae</taxon>
        <taxon>Onygenales</taxon>
        <taxon>Ajellomycetaceae</taxon>
        <taxon>Histoplasma</taxon>
    </lineage>
</organism>
<evidence type="ECO:0000313" key="2">
    <source>
        <dbReference type="Proteomes" id="UP000670092"/>
    </source>
</evidence>
<dbReference type="EMBL" id="JAEVHI010000002">
    <property type="protein sequence ID" value="KAG5299339.1"/>
    <property type="molecule type" value="Genomic_DNA"/>
</dbReference>
<accession>A0A8H7Z1F0</accession>
<evidence type="ECO:0000313" key="1">
    <source>
        <dbReference type="EMBL" id="KAG5299339.1"/>
    </source>
</evidence>